<evidence type="ECO:0000256" key="9">
    <source>
        <dbReference type="ARBA" id="ARBA00049091"/>
    </source>
</evidence>
<dbReference type="PANTHER" id="PTHR42801:SF4">
    <property type="entry name" value="AHPC_TSA FAMILY PROTEIN"/>
    <property type="match status" value="1"/>
</dbReference>
<dbReference type="InParanoid" id="A0A0C2TL38"/>
<keyword evidence="4" id="KW-0560">Oxidoreductase</keyword>
<evidence type="ECO:0000256" key="3">
    <source>
        <dbReference type="ARBA" id="ARBA00022862"/>
    </source>
</evidence>
<keyword evidence="3" id="KW-0049">Antioxidant</keyword>
<dbReference type="EC" id="1.11.1.24" evidence="1"/>
<evidence type="ECO:0000313" key="12">
    <source>
        <dbReference type="Proteomes" id="UP000054549"/>
    </source>
</evidence>
<dbReference type="EMBL" id="KN818230">
    <property type="protein sequence ID" value="KIL67814.1"/>
    <property type="molecule type" value="Genomic_DNA"/>
</dbReference>
<evidence type="ECO:0000256" key="8">
    <source>
        <dbReference type="ARBA" id="ARBA00038489"/>
    </source>
</evidence>
<comment type="similarity">
    <text evidence="8">Belongs to the peroxiredoxin family. BCP/PrxQ subfamily.</text>
</comment>
<comment type="catalytic activity">
    <reaction evidence="9">
        <text>a hydroperoxide + [thioredoxin]-dithiol = an alcohol + [thioredoxin]-disulfide + H2O</text>
        <dbReference type="Rhea" id="RHEA:62620"/>
        <dbReference type="Rhea" id="RHEA-COMP:10698"/>
        <dbReference type="Rhea" id="RHEA-COMP:10700"/>
        <dbReference type="ChEBI" id="CHEBI:15377"/>
        <dbReference type="ChEBI" id="CHEBI:29950"/>
        <dbReference type="ChEBI" id="CHEBI:30879"/>
        <dbReference type="ChEBI" id="CHEBI:35924"/>
        <dbReference type="ChEBI" id="CHEBI:50058"/>
        <dbReference type="EC" id="1.11.1.24"/>
    </reaction>
</comment>
<name>A0A0C2TL38_AMAMK</name>
<dbReference type="OrthoDB" id="338622at2759"/>
<dbReference type="Gene3D" id="3.40.30.10">
    <property type="entry name" value="Glutaredoxin"/>
    <property type="match status" value="1"/>
</dbReference>
<dbReference type="Pfam" id="PF00578">
    <property type="entry name" value="AhpC-TSA"/>
    <property type="match status" value="1"/>
</dbReference>
<feature type="domain" description="Thioredoxin" evidence="10">
    <location>
        <begin position="2"/>
        <end position="152"/>
    </location>
</feature>
<dbReference type="STRING" id="946122.A0A0C2TL38"/>
<dbReference type="AlphaFoldDB" id="A0A0C2TL38"/>
<dbReference type="InterPro" id="IPR000866">
    <property type="entry name" value="AhpC/TSA"/>
</dbReference>
<dbReference type="GO" id="GO:0045454">
    <property type="term" value="P:cell redox homeostasis"/>
    <property type="evidence" value="ECO:0007669"/>
    <property type="project" value="TreeGrafter"/>
</dbReference>
<organism evidence="11 12">
    <name type="scientific">Amanita muscaria (strain Koide BX008)</name>
    <dbReference type="NCBI Taxonomy" id="946122"/>
    <lineage>
        <taxon>Eukaryota</taxon>
        <taxon>Fungi</taxon>
        <taxon>Dikarya</taxon>
        <taxon>Basidiomycota</taxon>
        <taxon>Agaricomycotina</taxon>
        <taxon>Agaricomycetes</taxon>
        <taxon>Agaricomycetidae</taxon>
        <taxon>Agaricales</taxon>
        <taxon>Pluteineae</taxon>
        <taxon>Amanitaceae</taxon>
        <taxon>Amanita</taxon>
    </lineage>
</organism>
<dbReference type="Proteomes" id="UP000054549">
    <property type="component" value="Unassembled WGS sequence"/>
</dbReference>
<evidence type="ECO:0000256" key="7">
    <source>
        <dbReference type="ARBA" id="ARBA00032824"/>
    </source>
</evidence>
<gene>
    <name evidence="11" type="ORF">M378DRAFT_72798</name>
</gene>
<dbReference type="PROSITE" id="PS51352">
    <property type="entry name" value="THIOREDOXIN_2"/>
    <property type="match status" value="1"/>
</dbReference>
<protein>
    <recommendedName>
        <fullName evidence="1">thioredoxin-dependent peroxiredoxin</fullName>
        <ecNumber evidence="1">1.11.1.24</ecNumber>
    </recommendedName>
    <alternativeName>
        <fullName evidence="7">Thioredoxin peroxidase</fullName>
    </alternativeName>
</protein>
<evidence type="ECO:0000259" key="10">
    <source>
        <dbReference type="PROSITE" id="PS51352"/>
    </source>
</evidence>
<evidence type="ECO:0000313" key="11">
    <source>
        <dbReference type="EMBL" id="KIL67814.1"/>
    </source>
</evidence>
<proteinExistence type="inferred from homology"/>
<dbReference type="GO" id="GO:0008379">
    <property type="term" value="F:thioredoxin peroxidase activity"/>
    <property type="evidence" value="ECO:0007669"/>
    <property type="project" value="TreeGrafter"/>
</dbReference>
<dbReference type="GO" id="GO:0034599">
    <property type="term" value="P:cellular response to oxidative stress"/>
    <property type="evidence" value="ECO:0007669"/>
    <property type="project" value="TreeGrafter"/>
</dbReference>
<sequence length="161" mass="17798">MLSTGTKAPSFSLINHEGETVHVRPGETGLPLALLFYPESGSMGCTRQACQFRDAIAGKEEFKAEKITIIGISPDSVKKQEQFWQKQNLNFPILSDGKREAANAYNVGTGMLGLVSYARTTFIIDKRGVVRDSLEATMNYGAHAIFIDKWAKLLQKEDEKA</sequence>
<dbReference type="SUPFAM" id="SSF52833">
    <property type="entry name" value="Thioredoxin-like"/>
    <property type="match status" value="1"/>
</dbReference>
<dbReference type="CDD" id="cd03017">
    <property type="entry name" value="PRX_BCP"/>
    <property type="match status" value="1"/>
</dbReference>
<accession>A0A0C2TL38</accession>
<dbReference type="GO" id="GO:0005737">
    <property type="term" value="C:cytoplasm"/>
    <property type="evidence" value="ECO:0007669"/>
    <property type="project" value="TreeGrafter"/>
</dbReference>
<keyword evidence="12" id="KW-1185">Reference proteome</keyword>
<reference evidence="11 12" key="1">
    <citation type="submission" date="2014-04" db="EMBL/GenBank/DDBJ databases">
        <title>Evolutionary Origins and Diversification of the Mycorrhizal Mutualists.</title>
        <authorList>
            <consortium name="DOE Joint Genome Institute"/>
            <consortium name="Mycorrhizal Genomics Consortium"/>
            <person name="Kohler A."/>
            <person name="Kuo A."/>
            <person name="Nagy L.G."/>
            <person name="Floudas D."/>
            <person name="Copeland A."/>
            <person name="Barry K.W."/>
            <person name="Cichocki N."/>
            <person name="Veneault-Fourrey C."/>
            <person name="LaButti K."/>
            <person name="Lindquist E.A."/>
            <person name="Lipzen A."/>
            <person name="Lundell T."/>
            <person name="Morin E."/>
            <person name="Murat C."/>
            <person name="Riley R."/>
            <person name="Ohm R."/>
            <person name="Sun H."/>
            <person name="Tunlid A."/>
            <person name="Henrissat B."/>
            <person name="Grigoriev I.V."/>
            <person name="Hibbett D.S."/>
            <person name="Martin F."/>
        </authorList>
    </citation>
    <scope>NUCLEOTIDE SEQUENCE [LARGE SCALE GENOMIC DNA]</scope>
    <source>
        <strain evidence="11 12">Koide BX008</strain>
    </source>
</reference>
<dbReference type="InterPro" id="IPR036249">
    <property type="entry name" value="Thioredoxin-like_sf"/>
</dbReference>
<dbReference type="InterPro" id="IPR050924">
    <property type="entry name" value="Peroxiredoxin_BCP/PrxQ"/>
</dbReference>
<evidence type="ECO:0000256" key="5">
    <source>
        <dbReference type="ARBA" id="ARBA00023157"/>
    </source>
</evidence>
<keyword evidence="6" id="KW-0676">Redox-active center</keyword>
<keyword evidence="5" id="KW-1015">Disulfide bond</keyword>
<evidence type="ECO:0000256" key="4">
    <source>
        <dbReference type="ARBA" id="ARBA00023002"/>
    </source>
</evidence>
<dbReference type="HOGENOM" id="CLU_042529_14_2_1"/>
<evidence type="ECO:0000256" key="2">
    <source>
        <dbReference type="ARBA" id="ARBA00022559"/>
    </source>
</evidence>
<dbReference type="PANTHER" id="PTHR42801">
    <property type="entry name" value="THIOREDOXIN-DEPENDENT PEROXIDE REDUCTASE"/>
    <property type="match status" value="1"/>
</dbReference>
<dbReference type="InterPro" id="IPR013766">
    <property type="entry name" value="Thioredoxin_domain"/>
</dbReference>
<keyword evidence="2" id="KW-0575">Peroxidase</keyword>
<evidence type="ECO:0000256" key="1">
    <source>
        <dbReference type="ARBA" id="ARBA00013017"/>
    </source>
</evidence>
<evidence type="ECO:0000256" key="6">
    <source>
        <dbReference type="ARBA" id="ARBA00023284"/>
    </source>
</evidence>